<protein>
    <submittedName>
        <fullName evidence="1">Uncharacterized protein</fullName>
    </submittedName>
</protein>
<evidence type="ECO:0000313" key="1">
    <source>
        <dbReference type="EMBL" id="JAD23807.1"/>
    </source>
</evidence>
<organism evidence="1">
    <name type="scientific">Arundo donax</name>
    <name type="common">Giant reed</name>
    <name type="synonym">Donax arundinaceus</name>
    <dbReference type="NCBI Taxonomy" id="35708"/>
    <lineage>
        <taxon>Eukaryota</taxon>
        <taxon>Viridiplantae</taxon>
        <taxon>Streptophyta</taxon>
        <taxon>Embryophyta</taxon>
        <taxon>Tracheophyta</taxon>
        <taxon>Spermatophyta</taxon>
        <taxon>Magnoliopsida</taxon>
        <taxon>Liliopsida</taxon>
        <taxon>Poales</taxon>
        <taxon>Poaceae</taxon>
        <taxon>PACMAD clade</taxon>
        <taxon>Arundinoideae</taxon>
        <taxon>Arundineae</taxon>
        <taxon>Arundo</taxon>
    </lineage>
</organism>
<accession>A0A0A8YML6</accession>
<proteinExistence type="predicted"/>
<reference evidence="1" key="1">
    <citation type="submission" date="2014-09" db="EMBL/GenBank/DDBJ databases">
        <authorList>
            <person name="Magalhaes I.L.F."/>
            <person name="Oliveira U."/>
            <person name="Santos F.R."/>
            <person name="Vidigal T.H.D.A."/>
            <person name="Brescovit A.D."/>
            <person name="Santos A.J."/>
        </authorList>
    </citation>
    <scope>NUCLEOTIDE SEQUENCE</scope>
    <source>
        <tissue evidence="1">Shoot tissue taken approximately 20 cm above the soil surface</tissue>
    </source>
</reference>
<name>A0A0A8YML6_ARUDO</name>
<sequence>MDGQVAHGRVGELQNQRE</sequence>
<dbReference type="AlphaFoldDB" id="A0A0A8YML6"/>
<reference evidence="1" key="2">
    <citation type="journal article" date="2015" name="Data Brief">
        <title>Shoot transcriptome of the giant reed, Arundo donax.</title>
        <authorList>
            <person name="Barrero R.A."/>
            <person name="Guerrero F.D."/>
            <person name="Moolhuijzen P."/>
            <person name="Goolsby J.A."/>
            <person name="Tidwell J."/>
            <person name="Bellgard S.E."/>
            <person name="Bellgard M.I."/>
        </authorList>
    </citation>
    <scope>NUCLEOTIDE SEQUENCE</scope>
    <source>
        <tissue evidence="1">Shoot tissue taken approximately 20 cm above the soil surface</tissue>
    </source>
</reference>
<dbReference type="EMBL" id="GBRH01274088">
    <property type="protein sequence ID" value="JAD23807.1"/>
    <property type="molecule type" value="Transcribed_RNA"/>
</dbReference>